<dbReference type="InterPro" id="IPR001387">
    <property type="entry name" value="Cro/C1-type_HTH"/>
</dbReference>
<dbReference type="Gene3D" id="1.10.260.40">
    <property type="entry name" value="lambda repressor-like DNA-binding domains"/>
    <property type="match status" value="1"/>
</dbReference>
<keyword evidence="3" id="KW-1185">Reference proteome</keyword>
<dbReference type="AlphaFoldDB" id="A0A559IKH5"/>
<organism evidence="2 3">
    <name type="scientific">Paenibacillus agilis</name>
    <dbReference type="NCBI Taxonomy" id="3020863"/>
    <lineage>
        <taxon>Bacteria</taxon>
        <taxon>Bacillati</taxon>
        <taxon>Bacillota</taxon>
        <taxon>Bacilli</taxon>
        <taxon>Bacillales</taxon>
        <taxon>Paenibacillaceae</taxon>
        <taxon>Paenibacillus</taxon>
    </lineage>
</organism>
<dbReference type="PROSITE" id="PS50943">
    <property type="entry name" value="HTH_CROC1"/>
    <property type="match status" value="1"/>
</dbReference>
<gene>
    <name evidence="2" type="ORF">FPZ44_19835</name>
</gene>
<evidence type="ECO:0000259" key="1">
    <source>
        <dbReference type="PROSITE" id="PS50943"/>
    </source>
</evidence>
<dbReference type="Proteomes" id="UP000318102">
    <property type="component" value="Unassembled WGS sequence"/>
</dbReference>
<feature type="domain" description="HTH cro/C1-type" evidence="1">
    <location>
        <begin position="19"/>
        <end position="74"/>
    </location>
</feature>
<dbReference type="SUPFAM" id="SSF47413">
    <property type="entry name" value="lambda repressor-like DNA-binding domains"/>
    <property type="match status" value="1"/>
</dbReference>
<evidence type="ECO:0000313" key="2">
    <source>
        <dbReference type="EMBL" id="TVX88159.1"/>
    </source>
</evidence>
<dbReference type="EMBL" id="VNJK01000003">
    <property type="protein sequence ID" value="TVX88159.1"/>
    <property type="molecule type" value="Genomic_DNA"/>
</dbReference>
<sequence length="431" mass="49869">MKEKVSMLSSVTLSLGELIHKYRTKSNVSLSELARITEVSKGTLSKLENGEVQKPEYYKLQAVTDALGIAFEEYIGLYIQAEKSASAVLRIFSEAIDRNCPTKTVVHIAERYLTIAKGESYDVIAKFFDIAIQKSETTLKLELLNLLIKYSRSHGIMPYIAKGLFQKYLIERNDFSKLQETYRSGRYLLDYVGFLSEKESLELHYRLAVHALNLEQYRESIELSEYVIKNDITHSEYRAHAIFCACNSHYYLNEFGKSRAYLKEYSKLPFPFIRDNVSLMTGCISARSGNIDIGLTQLEEYLENPSEYNIIHVVVALTDLYIAKSDFDSLRKLFVYEEQMVNSLEDARTVPFKRAQLAYFYKLKGDFLIEKEESWKAYEYYRKSALEYAQISYYEKAFNSLLLITNSTLQSNSDLDRKAVEELNFVFNLLS</sequence>
<reference evidence="2 3" key="1">
    <citation type="submission" date="2019-07" db="EMBL/GenBank/DDBJ databases">
        <authorList>
            <person name="Kim J."/>
        </authorList>
    </citation>
    <scope>NUCLEOTIDE SEQUENCE [LARGE SCALE GENOMIC DNA]</scope>
    <source>
        <strain evidence="2 3">N4</strain>
    </source>
</reference>
<evidence type="ECO:0000313" key="3">
    <source>
        <dbReference type="Proteomes" id="UP000318102"/>
    </source>
</evidence>
<accession>A0A559IKH5</accession>
<dbReference type="OrthoDB" id="2508844at2"/>
<name>A0A559IKH5_9BACL</name>
<comment type="caution">
    <text evidence="2">The sequence shown here is derived from an EMBL/GenBank/DDBJ whole genome shotgun (WGS) entry which is preliminary data.</text>
</comment>
<dbReference type="InterPro" id="IPR010982">
    <property type="entry name" value="Lambda_DNA-bd_dom_sf"/>
</dbReference>
<dbReference type="GO" id="GO:0003677">
    <property type="term" value="F:DNA binding"/>
    <property type="evidence" value="ECO:0007669"/>
    <property type="project" value="InterPro"/>
</dbReference>
<dbReference type="Pfam" id="PF01381">
    <property type="entry name" value="HTH_3"/>
    <property type="match status" value="1"/>
</dbReference>
<protein>
    <submittedName>
        <fullName evidence="2">Helix-turn-helix transcriptional regulator</fullName>
    </submittedName>
</protein>
<dbReference type="CDD" id="cd00093">
    <property type="entry name" value="HTH_XRE"/>
    <property type="match status" value="1"/>
</dbReference>
<proteinExistence type="predicted"/>
<dbReference type="SMART" id="SM00530">
    <property type="entry name" value="HTH_XRE"/>
    <property type="match status" value="1"/>
</dbReference>